<dbReference type="Gene3D" id="3.40.190.10">
    <property type="entry name" value="Periplasmic binding protein-like II"/>
    <property type="match status" value="2"/>
</dbReference>
<dbReference type="InterPro" id="IPR011852">
    <property type="entry name" value="TRAP_TAXI"/>
</dbReference>
<protein>
    <submittedName>
        <fullName evidence="2">Immunogenic protein</fullName>
    </submittedName>
</protein>
<gene>
    <name evidence="2" type="ORF">SSE37_01815</name>
</gene>
<comment type="caution">
    <text evidence="2">The sequence shown here is derived from an EMBL/GenBank/DDBJ whole genome shotgun (WGS) entry which is preliminary data.</text>
</comment>
<dbReference type="PANTHER" id="PTHR42941">
    <property type="entry name" value="SLL1037 PROTEIN"/>
    <property type="match status" value="1"/>
</dbReference>
<dbReference type="RefSeq" id="WP_005859729.1">
    <property type="nucleotide sequence ID" value="NZ_AAYA01000007.1"/>
</dbReference>
<accession>A3K4Q1</accession>
<evidence type="ECO:0000313" key="2">
    <source>
        <dbReference type="EMBL" id="EBA07950.1"/>
    </source>
</evidence>
<evidence type="ECO:0000313" key="3">
    <source>
        <dbReference type="Proteomes" id="UP000005713"/>
    </source>
</evidence>
<reference evidence="2 3" key="1">
    <citation type="submission" date="2006-06" db="EMBL/GenBank/DDBJ databases">
        <authorList>
            <person name="Moran M.A."/>
            <person name="Ferriera S."/>
            <person name="Johnson J."/>
            <person name="Kravitz S."/>
            <person name="Beeson K."/>
            <person name="Sutton G."/>
            <person name="Rogers Y.-H."/>
            <person name="Friedman R."/>
            <person name="Frazier M."/>
            <person name="Venter J.C."/>
        </authorList>
    </citation>
    <scope>NUCLEOTIDE SEQUENCE [LARGE SCALE GENOMIC DNA]</scope>
    <source>
        <strain evidence="2 3">E-37</strain>
    </source>
</reference>
<organism evidence="2 3">
    <name type="scientific">Sagittula stellata (strain ATCC 700073 / DSM 11524 / E-37)</name>
    <dbReference type="NCBI Taxonomy" id="388399"/>
    <lineage>
        <taxon>Bacteria</taxon>
        <taxon>Pseudomonadati</taxon>
        <taxon>Pseudomonadota</taxon>
        <taxon>Alphaproteobacteria</taxon>
        <taxon>Rhodobacterales</taxon>
        <taxon>Roseobacteraceae</taxon>
        <taxon>Sagittula</taxon>
    </lineage>
</organism>
<proteinExistence type="predicted"/>
<feature type="signal peptide" evidence="1">
    <location>
        <begin position="1"/>
        <end position="19"/>
    </location>
</feature>
<name>A3K4Q1_SAGS3</name>
<dbReference type="EMBL" id="AAYA01000007">
    <property type="protein sequence ID" value="EBA07950.1"/>
    <property type="molecule type" value="Genomic_DNA"/>
</dbReference>
<dbReference type="SUPFAM" id="SSF53850">
    <property type="entry name" value="Periplasmic binding protein-like II"/>
    <property type="match status" value="1"/>
</dbReference>
<sequence length="320" mass="34283">MKPFTRLVAALLCAASSIAAPVAAETQLNMGGSTTTSTFYPYYSSLANGISAANSELNVTVVSPGGFAANSVLMQEGDIDFGGISPDLIADAEAEGYDGFRVLWWTLPAIQNMMATDASGITDLAGFEGRCFHPGMNGSSQQKNMLRVLQALDIKPDLYMSDSTDAISALKNGRCDGQMRATQAPRLDSASAELNLTTPVHPIGYTDEQIEKIRAAMPWMGFYDMPAGVTEGSEPYTVHAVWIGFTATERMEEDMAYQLVKGMLDSTDTQAAALPAIEGVDIAQQTLDVSEYPLHAGAVRAYREAGYEVPARLLPPELQD</sequence>
<dbReference type="eggNOG" id="COG2358">
    <property type="taxonomic scope" value="Bacteria"/>
</dbReference>
<dbReference type="Proteomes" id="UP000005713">
    <property type="component" value="Unassembled WGS sequence"/>
</dbReference>
<keyword evidence="3" id="KW-1185">Reference proteome</keyword>
<dbReference type="OrthoDB" id="9776669at2"/>
<dbReference type="PANTHER" id="PTHR42941:SF1">
    <property type="entry name" value="SLL1037 PROTEIN"/>
    <property type="match status" value="1"/>
</dbReference>
<evidence type="ECO:0000256" key="1">
    <source>
        <dbReference type="SAM" id="SignalP"/>
    </source>
</evidence>
<dbReference type="AlphaFoldDB" id="A3K4Q1"/>
<dbReference type="NCBIfam" id="TIGR02122">
    <property type="entry name" value="TRAP_TAXI"/>
    <property type="match status" value="1"/>
</dbReference>
<keyword evidence="1" id="KW-0732">Signal</keyword>
<dbReference type="Pfam" id="PF16868">
    <property type="entry name" value="NMT1_3"/>
    <property type="match status" value="1"/>
</dbReference>
<feature type="chain" id="PRO_5002654369" evidence="1">
    <location>
        <begin position="20"/>
        <end position="320"/>
    </location>
</feature>